<keyword evidence="2" id="KW-0808">Transferase</keyword>
<dbReference type="NCBIfam" id="NF007797">
    <property type="entry name" value="PRK10502.1"/>
    <property type="match status" value="1"/>
</dbReference>
<dbReference type="Pfam" id="PF00132">
    <property type="entry name" value="Hexapep"/>
    <property type="match status" value="1"/>
</dbReference>
<gene>
    <name evidence="3" type="primary">hpsU</name>
    <name evidence="3" type="ORF">K4A83_03340</name>
</gene>
<dbReference type="NCBIfam" id="NF038307">
    <property type="entry name" value="EPS_acetyl_HpsU"/>
    <property type="match status" value="1"/>
</dbReference>
<dbReference type="CDD" id="cd05825">
    <property type="entry name" value="LbH_wcaF_like"/>
    <property type="match status" value="1"/>
</dbReference>
<organism evidence="3 4">
    <name type="scientific">Spirulina subsalsa FACHB-351</name>
    <dbReference type="NCBI Taxonomy" id="234711"/>
    <lineage>
        <taxon>Bacteria</taxon>
        <taxon>Bacillati</taxon>
        <taxon>Cyanobacteriota</taxon>
        <taxon>Cyanophyceae</taxon>
        <taxon>Spirulinales</taxon>
        <taxon>Spirulinaceae</taxon>
        <taxon>Spirulina</taxon>
    </lineage>
</organism>
<dbReference type="RefSeq" id="WP_265262985.1">
    <property type="nucleotide sequence ID" value="NZ_JAIHOM010000011.1"/>
</dbReference>
<evidence type="ECO:0000256" key="1">
    <source>
        <dbReference type="ARBA" id="ARBA00007274"/>
    </source>
</evidence>
<keyword evidence="4" id="KW-1185">Reference proteome</keyword>
<protein>
    <submittedName>
        <fullName evidence="3">Hormogonium polysaccharide biosynthesis acetyltransferase HpsU</fullName>
    </submittedName>
</protein>
<dbReference type="Gene3D" id="2.160.10.10">
    <property type="entry name" value="Hexapeptide repeat proteins"/>
    <property type="match status" value="1"/>
</dbReference>
<dbReference type="SUPFAM" id="SSF51161">
    <property type="entry name" value="Trimeric LpxA-like enzymes"/>
    <property type="match status" value="1"/>
</dbReference>
<dbReference type="InterPro" id="IPR051159">
    <property type="entry name" value="Hexapeptide_acetyltransf"/>
</dbReference>
<reference evidence="3 4" key="1">
    <citation type="submission" date="2021-08" db="EMBL/GenBank/DDBJ databases">
        <title>Draft genome sequence of Spirulina subsalsa with high tolerance to salinity and hype-accumulation of phycocyanin.</title>
        <authorList>
            <person name="Pei H."/>
            <person name="Jiang L."/>
        </authorList>
    </citation>
    <scope>NUCLEOTIDE SEQUENCE [LARGE SCALE GENOMIC DNA]</scope>
    <source>
        <strain evidence="3 4">FACHB-351</strain>
    </source>
</reference>
<evidence type="ECO:0000313" key="4">
    <source>
        <dbReference type="Proteomes" id="UP001526426"/>
    </source>
</evidence>
<proteinExistence type="inferred from homology"/>
<dbReference type="InterPro" id="IPR001451">
    <property type="entry name" value="Hexapep"/>
</dbReference>
<dbReference type="Proteomes" id="UP001526426">
    <property type="component" value="Unassembled WGS sequence"/>
</dbReference>
<comment type="similarity">
    <text evidence="1">Belongs to the transferase hexapeptide repeat family.</text>
</comment>
<dbReference type="PANTHER" id="PTHR23416:SF23">
    <property type="entry name" value="ACETYLTRANSFERASE C18B11.09C-RELATED"/>
    <property type="match status" value="1"/>
</dbReference>
<dbReference type="EMBL" id="JAIHOM010000011">
    <property type="protein sequence ID" value="MCW6035309.1"/>
    <property type="molecule type" value="Genomic_DNA"/>
</dbReference>
<sequence>MSHAPKPDPILSSEPFVDLRHYDQSNFERGKSGLWILVWWLVQAITFPLTPHNLSGLRCAILRLFGAKIGKGVLIRPTARFTYPWKVEIGDYTWVGDDVVFYSLDRIVVGRQCVISQKCYLCTGSHDITTPRFTLETAPIFIGNGAWVATDCFVAPGVKIGANAVIGARSSVFGNIPEEQVAWGSPCKPHYARKMLPNRL</sequence>
<evidence type="ECO:0000256" key="2">
    <source>
        <dbReference type="ARBA" id="ARBA00022679"/>
    </source>
</evidence>
<comment type="caution">
    <text evidence="3">The sequence shown here is derived from an EMBL/GenBank/DDBJ whole genome shotgun (WGS) entry which is preliminary data.</text>
</comment>
<evidence type="ECO:0000313" key="3">
    <source>
        <dbReference type="EMBL" id="MCW6035309.1"/>
    </source>
</evidence>
<accession>A0ABT3L1C9</accession>
<name>A0ABT3L1C9_9CYAN</name>
<dbReference type="PANTHER" id="PTHR23416">
    <property type="entry name" value="SIALIC ACID SYNTHASE-RELATED"/>
    <property type="match status" value="1"/>
</dbReference>
<dbReference type="InterPro" id="IPR011004">
    <property type="entry name" value="Trimer_LpxA-like_sf"/>
</dbReference>